<keyword evidence="1" id="KW-0963">Cytoplasm</keyword>
<evidence type="ECO:0000256" key="4">
    <source>
        <dbReference type="ARBA" id="ARBA00022840"/>
    </source>
</evidence>
<protein>
    <submittedName>
        <fullName evidence="6">UDP-N-acetylmuramoylalanine--D-glutamate ligase</fullName>
    </submittedName>
</protein>
<dbReference type="Pfam" id="PF02875">
    <property type="entry name" value="Mur_ligase_C"/>
    <property type="match status" value="1"/>
</dbReference>
<evidence type="ECO:0000256" key="3">
    <source>
        <dbReference type="ARBA" id="ARBA00022741"/>
    </source>
</evidence>
<evidence type="ECO:0000313" key="6">
    <source>
        <dbReference type="EMBL" id="GFP19727.1"/>
    </source>
</evidence>
<proteinExistence type="predicted"/>
<reference evidence="6" key="1">
    <citation type="journal article" date="2020" name="Front. Microbiol.">
        <title>Single-cell genomics of novel Actinobacteria with the Wood-Ljungdahl pathway discovered in a serpentinizing system.</title>
        <authorList>
            <person name="Merino N."/>
            <person name="Kawai M."/>
            <person name="Boyd E.S."/>
            <person name="Colman D.R."/>
            <person name="McGlynn S.E."/>
            <person name="Nealson K.H."/>
            <person name="Kurokawa K."/>
            <person name="Hongoh Y."/>
        </authorList>
    </citation>
    <scope>NUCLEOTIDE SEQUENCE [LARGE SCALE GENOMIC DNA]</scope>
    <source>
        <strain evidence="6">S03</strain>
    </source>
</reference>
<dbReference type="GO" id="GO:0051301">
    <property type="term" value="P:cell division"/>
    <property type="evidence" value="ECO:0007669"/>
    <property type="project" value="InterPro"/>
</dbReference>
<evidence type="ECO:0000256" key="2">
    <source>
        <dbReference type="ARBA" id="ARBA00022598"/>
    </source>
</evidence>
<dbReference type="PANTHER" id="PTHR43692:SF1">
    <property type="entry name" value="UDP-N-ACETYLMURAMOYLALANINE--D-GLUTAMATE LIGASE"/>
    <property type="match status" value="1"/>
</dbReference>
<dbReference type="GO" id="GO:0008764">
    <property type="term" value="F:UDP-N-acetylmuramoylalanine-D-glutamate ligase activity"/>
    <property type="evidence" value="ECO:0007669"/>
    <property type="project" value="InterPro"/>
</dbReference>
<dbReference type="AlphaFoldDB" id="A0A6V8NI54"/>
<dbReference type="GO" id="GO:0005737">
    <property type="term" value="C:cytoplasm"/>
    <property type="evidence" value="ECO:0007669"/>
    <property type="project" value="InterPro"/>
</dbReference>
<dbReference type="InterPro" id="IPR004101">
    <property type="entry name" value="Mur_ligase_C"/>
</dbReference>
<dbReference type="Gene3D" id="3.90.190.20">
    <property type="entry name" value="Mur ligase, C-terminal domain"/>
    <property type="match status" value="1"/>
</dbReference>
<evidence type="ECO:0000259" key="5">
    <source>
        <dbReference type="Pfam" id="PF02875"/>
    </source>
</evidence>
<dbReference type="InterPro" id="IPR005762">
    <property type="entry name" value="MurD"/>
</dbReference>
<organism evidence="6">
    <name type="scientific">Candidatus Hakubella thermalkaliphila</name>
    <dbReference type="NCBI Taxonomy" id="2754717"/>
    <lineage>
        <taxon>Bacteria</taxon>
        <taxon>Bacillati</taxon>
        <taxon>Actinomycetota</taxon>
        <taxon>Actinomycetota incertae sedis</taxon>
        <taxon>Candidatus Hakubellales</taxon>
        <taxon>Candidatus Hakubellaceae</taxon>
        <taxon>Candidatus Hakubella</taxon>
    </lineage>
</organism>
<keyword evidence="4" id="KW-0067">ATP-binding</keyword>
<dbReference type="EMBL" id="BLRU01000128">
    <property type="protein sequence ID" value="GFP19727.1"/>
    <property type="molecule type" value="Genomic_DNA"/>
</dbReference>
<dbReference type="SUPFAM" id="SSF53244">
    <property type="entry name" value="MurD-like peptide ligases, peptide-binding domain"/>
    <property type="match status" value="1"/>
</dbReference>
<dbReference type="GO" id="GO:0008360">
    <property type="term" value="P:regulation of cell shape"/>
    <property type="evidence" value="ECO:0007669"/>
    <property type="project" value="InterPro"/>
</dbReference>
<name>A0A6V8NI54_9ACTN</name>
<feature type="non-terminal residue" evidence="6">
    <location>
        <position position="1"/>
    </location>
</feature>
<feature type="domain" description="Mur ligase C-terminal" evidence="5">
    <location>
        <begin position="6"/>
        <end position="87"/>
    </location>
</feature>
<accession>A0A6V8NI54</accession>
<keyword evidence="3" id="KW-0547">Nucleotide-binding</keyword>
<keyword evidence="2 6" id="KW-0436">Ligase</keyword>
<dbReference type="PANTHER" id="PTHR43692">
    <property type="entry name" value="UDP-N-ACETYLMURAMOYLALANINE--D-GLUTAMATE LIGASE"/>
    <property type="match status" value="1"/>
</dbReference>
<dbReference type="Proteomes" id="UP000574717">
    <property type="component" value="Unassembled WGS sequence"/>
</dbReference>
<dbReference type="GO" id="GO:0005524">
    <property type="term" value="F:ATP binding"/>
    <property type="evidence" value="ECO:0007669"/>
    <property type="project" value="UniProtKB-KW"/>
</dbReference>
<comment type="caution">
    <text evidence="6">The sequence shown here is derived from an EMBL/GenBank/DDBJ whole genome shotgun (WGS) entry which is preliminary data.</text>
</comment>
<sequence length="112" mass="11817">GKPILPERNVLIAGGYDKGADFTVFAKAVKESVSNGVVIGQVAKRLTAAFDEAGFAAYSSADTLEGAVNIAYRQAQPGEAVLLSPACASWDMFSSFEERGERFKKAVKELGG</sequence>
<evidence type="ECO:0000256" key="1">
    <source>
        <dbReference type="ARBA" id="ARBA00022490"/>
    </source>
</evidence>
<gene>
    <name evidence="6" type="ORF">HKBW3S03_01231</name>
</gene>
<dbReference type="InterPro" id="IPR036615">
    <property type="entry name" value="Mur_ligase_C_dom_sf"/>
</dbReference>